<sequence length="127" mass="14065">MKKNLYAMLLVVAVGSIANVQAGCSSCKKTTVQVSSDSGKVSSSTAEYKDRMHNIEECIKSVKDKALGKKKSASLAELTTIEAKVDDFAQDTFRDANDKFNMHAKHVRKLRSELKHAREYVKKNGIN</sequence>
<name>A0A345ZBN3_9BACT</name>
<evidence type="ECO:0008006" key="4">
    <source>
        <dbReference type="Google" id="ProtNLM"/>
    </source>
</evidence>
<evidence type="ECO:0000313" key="3">
    <source>
        <dbReference type="Proteomes" id="UP000254834"/>
    </source>
</evidence>
<feature type="chain" id="PRO_5016773361" description="DUF1090 family protein" evidence="1">
    <location>
        <begin position="23"/>
        <end position="127"/>
    </location>
</feature>
<protein>
    <recommendedName>
        <fullName evidence="4">DUF1090 family protein</fullName>
    </recommendedName>
</protein>
<dbReference type="Proteomes" id="UP000254834">
    <property type="component" value="Chromosome"/>
</dbReference>
<evidence type="ECO:0000256" key="1">
    <source>
        <dbReference type="SAM" id="SignalP"/>
    </source>
</evidence>
<dbReference type="RefSeq" id="WP_115585715.1">
    <property type="nucleotide sequence ID" value="NZ_CP025544.1"/>
</dbReference>
<keyword evidence="1" id="KW-0732">Signal</keyword>
<keyword evidence="3" id="KW-1185">Reference proteome</keyword>
<proteinExistence type="predicted"/>
<feature type="signal peptide" evidence="1">
    <location>
        <begin position="1"/>
        <end position="22"/>
    </location>
</feature>
<dbReference type="KEGG" id="cdes:C0J27_03010"/>
<evidence type="ECO:0000313" key="2">
    <source>
        <dbReference type="EMBL" id="AXK60700.1"/>
    </source>
</evidence>
<reference evidence="2 3" key="1">
    <citation type="submission" date="2017-12" db="EMBL/GenBank/DDBJ databases">
        <title>Chromulinavorax destructans is a abundant pathogen of dominant heterotrophic picoflagllates.</title>
        <authorList>
            <person name="Deeg C.M."/>
            <person name="Zimmer M."/>
            <person name="Suttle C.A."/>
        </authorList>
    </citation>
    <scope>NUCLEOTIDE SEQUENCE [LARGE SCALE GENOMIC DNA]</scope>
    <source>
        <strain evidence="2 3">SeV1</strain>
    </source>
</reference>
<dbReference type="EMBL" id="CP025544">
    <property type="protein sequence ID" value="AXK60700.1"/>
    <property type="molecule type" value="Genomic_DNA"/>
</dbReference>
<gene>
    <name evidence="2" type="ORF">C0J27_03010</name>
</gene>
<accession>A0A345ZBN3</accession>
<dbReference type="AlphaFoldDB" id="A0A345ZBN3"/>
<organism evidence="2 3">
    <name type="scientific">Candidatus Chromulinivorax destructor</name>
    <dbReference type="NCBI Taxonomy" id="2066483"/>
    <lineage>
        <taxon>Bacteria</taxon>
        <taxon>Candidatus Babelota</taxon>
        <taxon>Candidatus Babeliae</taxon>
        <taxon>Candidatus Babeliales</taxon>
        <taxon>Candidatus Chromulinivoraceae</taxon>
        <taxon>Candidatus Chromulinivorax</taxon>
    </lineage>
</organism>